<dbReference type="InterPro" id="IPR010923">
    <property type="entry name" value="T(6)A37_SUA5"/>
</dbReference>
<dbReference type="GO" id="GO:0003725">
    <property type="term" value="F:double-stranded RNA binding"/>
    <property type="evidence" value="ECO:0007669"/>
    <property type="project" value="UniProtKB-UniRule"/>
</dbReference>
<dbReference type="OrthoDB" id="412787at2759"/>
<dbReference type="AlphaFoldDB" id="A0A9W6UFP0"/>
<dbReference type="EC" id="2.7.7.87" evidence="3 13"/>
<evidence type="ECO:0000313" key="16">
    <source>
        <dbReference type="EMBL" id="GMF31753.1"/>
    </source>
</evidence>
<evidence type="ECO:0000256" key="12">
    <source>
        <dbReference type="ARBA" id="ARBA00048366"/>
    </source>
</evidence>
<comment type="catalytic activity">
    <reaction evidence="12 13">
        <text>L-threonine + hydrogencarbonate + ATP = L-threonylcarbamoyladenylate + diphosphate + H2O</text>
        <dbReference type="Rhea" id="RHEA:36407"/>
        <dbReference type="ChEBI" id="CHEBI:15377"/>
        <dbReference type="ChEBI" id="CHEBI:17544"/>
        <dbReference type="ChEBI" id="CHEBI:30616"/>
        <dbReference type="ChEBI" id="CHEBI:33019"/>
        <dbReference type="ChEBI" id="CHEBI:57926"/>
        <dbReference type="ChEBI" id="CHEBI:73682"/>
        <dbReference type="EC" id="2.7.7.87"/>
    </reaction>
</comment>
<dbReference type="Pfam" id="PF03481">
    <property type="entry name" value="Sua5_C"/>
    <property type="match status" value="1"/>
</dbReference>
<dbReference type="InterPro" id="IPR017945">
    <property type="entry name" value="DHBP_synth_RibB-like_a/b_dom"/>
</dbReference>
<organism evidence="16 17">
    <name type="scientific">Phytophthora lilii</name>
    <dbReference type="NCBI Taxonomy" id="2077276"/>
    <lineage>
        <taxon>Eukaryota</taxon>
        <taxon>Sar</taxon>
        <taxon>Stramenopiles</taxon>
        <taxon>Oomycota</taxon>
        <taxon>Peronosporomycetes</taxon>
        <taxon>Peronosporales</taxon>
        <taxon>Peronosporaceae</taxon>
        <taxon>Phytophthora</taxon>
    </lineage>
</organism>
<comment type="caution">
    <text evidence="16">The sequence shown here is derived from an EMBL/GenBank/DDBJ whole genome shotgun (WGS) entry which is preliminary data.</text>
</comment>
<keyword evidence="10 13" id="KW-0067">ATP-binding</keyword>
<evidence type="ECO:0000313" key="17">
    <source>
        <dbReference type="Proteomes" id="UP001165083"/>
    </source>
</evidence>
<dbReference type="EMBL" id="BSXW01000929">
    <property type="protein sequence ID" value="GMF31753.1"/>
    <property type="molecule type" value="Genomic_DNA"/>
</dbReference>
<keyword evidence="8 13" id="KW-0548">Nucleotidyltransferase</keyword>
<dbReference type="GO" id="GO:0006450">
    <property type="term" value="P:regulation of translational fidelity"/>
    <property type="evidence" value="ECO:0007669"/>
    <property type="project" value="TreeGrafter"/>
</dbReference>
<evidence type="ECO:0000256" key="4">
    <source>
        <dbReference type="ARBA" id="ARBA00015492"/>
    </source>
</evidence>
<dbReference type="PANTHER" id="PTHR17490:SF16">
    <property type="entry name" value="THREONYLCARBAMOYL-AMP SYNTHASE"/>
    <property type="match status" value="1"/>
</dbReference>
<keyword evidence="5 13" id="KW-0963">Cytoplasm</keyword>
<evidence type="ECO:0000256" key="11">
    <source>
        <dbReference type="ARBA" id="ARBA00029774"/>
    </source>
</evidence>
<dbReference type="InterPro" id="IPR038385">
    <property type="entry name" value="Sua5/YwlC_C"/>
</dbReference>
<reference evidence="16" key="1">
    <citation type="submission" date="2023-04" db="EMBL/GenBank/DDBJ databases">
        <title>Phytophthora lilii NBRC 32176.</title>
        <authorList>
            <person name="Ichikawa N."/>
            <person name="Sato H."/>
            <person name="Tonouchi N."/>
        </authorList>
    </citation>
    <scope>NUCLEOTIDE SEQUENCE</scope>
    <source>
        <strain evidence="16">NBRC 32176</strain>
    </source>
</reference>
<dbReference type="GO" id="GO:0061710">
    <property type="term" value="F:L-threonylcarbamoyladenylate synthase"/>
    <property type="evidence" value="ECO:0007669"/>
    <property type="project" value="UniProtKB-EC"/>
</dbReference>
<evidence type="ECO:0000256" key="8">
    <source>
        <dbReference type="ARBA" id="ARBA00022695"/>
    </source>
</evidence>
<keyword evidence="7 13" id="KW-0819">tRNA processing</keyword>
<dbReference type="Gene3D" id="3.90.870.10">
    <property type="entry name" value="DHBP synthase"/>
    <property type="match status" value="1"/>
</dbReference>
<evidence type="ECO:0000256" key="5">
    <source>
        <dbReference type="ARBA" id="ARBA00022490"/>
    </source>
</evidence>
<dbReference type="NCBIfam" id="TIGR00057">
    <property type="entry name" value="L-threonylcarbamoyladenylate synthase"/>
    <property type="match status" value="1"/>
</dbReference>
<dbReference type="GO" id="GO:0005737">
    <property type="term" value="C:cytoplasm"/>
    <property type="evidence" value="ECO:0007669"/>
    <property type="project" value="UniProtKB-SubCell"/>
</dbReference>
<dbReference type="Proteomes" id="UP001165083">
    <property type="component" value="Unassembled WGS sequence"/>
</dbReference>
<evidence type="ECO:0000256" key="14">
    <source>
        <dbReference type="PIRSR" id="PIRSR004930-1"/>
    </source>
</evidence>
<keyword evidence="17" id="KW-1185">Reference proteome</keyword>
<dbReference type="InterPro" id="IPR006070">
    <property type="entry name" value="Sua5-like_dom"/>
</dbReference>
<feature type="binding site" evidence="14">
    <location>
        <position position="264"/>
    </location>
    <ligand>
        <name>ATP</name>
        <dbReference type="ChEBI" id="CHEBI:30616"/>
    </ligand>
</feature>
<dbReference type="FunFam" id="3.40.50.11030:FF:000009">
    <property type="entry name" value="Threonylcarbamoyl-AMP synthase"/>
    <property type="match status" value="1"/>
</dbReference>
<feature type="binding site" evidence="14">
    <location>
        <position position="315"/>
    </location>
    <ligand>
        <name>ATP</name>
        <dbReference type="ChEBI" id="CHEBI:30616"/>
    </ligand>
</feature>
<evidence type="ECO:0000256" key="7">
    <source>
        <dbReference type="ARBA" id="ARBA00022694"/>
    </source>
</evidence>
<proteinExistence type="inferred from homology"/>
<feature type="binding site" evidence="14">
    <location>
        <position position="206"/>
    </location>
    <ligand>
        <name>ATP</name>
        <dbReference type="ChEBI" id="CHEBI:30616"/>
    </ligand>
</feature>
<name>A0A9W6UFP0_9STRA</name>
<dbReference type="GO" id="GO:0000049">
    <property type="term" value="F:tRNA binding"/>
    <property type="evidence" value="ECO:0007669"/>
    <property type="project" value="TreeGrafter"/>
</dbReference>
<dbReference type="FunFam" id="3.90.870.10:FF:000009">
    <property type="entry name" value="Threonylcarbamoyl-AMP synthase, putative"/>
    <property type="match status" value="1"/>
</dbReference>
<dbReference type="Gene3D" id="3.40.50.11030">
    <property type="entry name" value="Threonylcarbamoyl-AMP synthase, C-terminal domain"/>
    <property type="match status" value="1"/>
</dbReference>
<feature type="binding site" evidence="14">
    <location>
        <position position="184"/>
    </location>
    <ligand>
        <name>L-threonine</name>
        <dbReference type="ChEBI" id="CHEBI:57926"/>
    </ligand>
</feature>
<dbReference type="GO" id="GO:0005524">
    <property type="term" value="F:ATP binding"/>
    <property type="evidence" value="ECO:0007669"/>
    <property type="project" value="UniProtKB-UniRule"/>
</dbReference>
<evidence type="ECO:0000256" key="3">
    <source>
        <dbReference type="ARBA" id="ARBA00012584"/>
    </source>
</evidence>
<dbReference type="PROSITE" id="PS51163">
    <property type="entry name" value="YRDC"/>
    <property type="match status" value="1"/>
</dbReference>
<evidence type="ECO:0000256" key="1">
    <source>
        <dbReference type="ARBA" id="ARBA00004496"/>
    </source>
</evidence>
<comment type="similarity">
    <text evidence="2 13">Belongs to the SUA5 family.</text>
</comment>
<dbReference type="PIRSF" id="PIRSF004930">
    <property type="entry name" value="Tln_factor_SUA5"/>
    <property type="match status" value="1"/>
</dbReference>
<evidence type="ECO:0000256" key="10">
    <source>
        <dbReference type="ARBA" id="ARBA00022840"/>
    </source>
</evidence>
<gene>
    <name evidence="16" type="ORF">Plil01_001357900</name>
</gene>
<feature type="binding site" evidence="14">
    <location>
        <position position="95"/>
    </location>
    <ligand>
        <name>L-threonine</name>
        <dbReference type="ChEBI" id="CHEBI:57926"/>
    </ligand>
</feature>
<keyword evidence="9 13" id="KW-0547">Nucleotide-binding</keyword>
<comment type="subcellular location">
    <subcellularLocation>
        <location evidence="1 13">Cytoplasm</location>
    </subcellularLocation>
</comment>
<comment type="function">
    <text evidence="13">Required for the formation of a threonylcarbamoyl group on adenosine at position 37 (t(6)A37) in tRNAs that read codons beginning with adenine.</text>
</comment>
<keyword evidence="6 13" id="KW-0808">Transferase</keyword>
<dbReference type="SUPFAM" id="SSF55821">
    <property type="entry name" value="YrdC/RibB"/>
    <property type="match status" value="1"/>
</dbReference>
<feature type="binding site" evidence="14">
    <location>
        <position position="127"/>
    </location>
    <ligand>
        <name>L-threonine</name>
        <dbReference type="ChEBI" id="CHEBI:57926"/>
    </ligand>
</feature>
<feature type="binding site" evidence="14">
    <location>
        <position position="214"/>
    </location>
    <ligand>
        <name>ATP</name>
        <dbReference type="ChEBI" id="CHEBI:30616"/>
    </ligand>
</feature>
<evidence type="ECO:0000259" key="15">
    <source>
        <dbReference type="PROSITE" id="PS51163"/>
    </source>
</evidence>
<dbReference type="Pfam" id="PF01300">
    <property type="entry name" value="Sua5_yciO_yrdC"/>
    <property type="match status" value="1"/>
</dbReference>
<evidence type="ECO:0000256" key="2">
    <source>
        <dbReference type="ARBA" id="ARBA00007663"/>
    </source>
</evidence>
<feature type="binding site" evidence="14">
    <location>
        <position position="118"/>
    </location>
    <ligand>
        <name>ATP</name>
        <dbReference type="ChEBI" id="CHEBI:30616"/>
    </ligand>
</feature>
<evidence type="ECO:0000256" key="6">
    <source>
        <dbReference type="ARBA" id="ARBA00022679"/>
    </source>
</evidence>
<dbReference type="GO" id="GO:0008033">
    <property type="term" value="P:tRNA processing"/>
    <property type="evidence" value="ECO:0007669"/>
    <property type="project" value="UniProtKB-KW"/>
</dbReference>
<protein>
    <recommendedName>
        <fullName evidence="4 13">Threonylcarbamoyl-AMP synthase</fullName>
        <shortName evidence="13">TC-AMP synthase</shortName>
        <ecNumber evidence="3 13">2.7.7.87</ecNumber>
    </recommendedName>
    <alternativeName>
        <fullName evidence="11 13">L-threonylcarbamoyladenylate synthase</fullName>
    </alternativeName>
</protein>
<dbReference type="PANTHER" id="PTHR17490">
    <property type="entry name" value="SUA5"/>
    <property type="match status" value="1"/>
</dbReference>
<accession>A0A9W6UFP0</accession>
<dbReference type="InterPro" id="IPR050156">
    <property type="entry name" value="TC-AMP_synthase_SUA5"/>
</dbReference>
<evidence type="ECO:0000256" key="13">
    <source>
        <dbReference type="PIRNR" id="PIRNR004930"/>
    </source>
</evidence>
<feature type="binding site" evidence="14">
    <location>
        <position position="204"/>
    </location>
    <ligand>
        <name>L-threonine</name>
        <dbReference type="ChEBI" id="CHEBI:57926"/>
    </ligand>
</feature>
<sequence>MSLSSFGHLSTLSNRDASTSEAHCTASEMVQCTARGVHPVSDGLARQTASSPSTATTSARCSLRMARLLPPDAAGFAQAAQQLRQGRLVAFPTETVYGLGANALDPAAVLAIFAAKARPLTDPLIVHVPALGDALRLVDLAPAGRRAFECLGRAFWPGPLTLVTKAVPALPPTLSAGTGFVGLRVPQHAVAQQLLRAAAVPVAAPSANRFGHVSPTTAQHVLDDLGACENLSVIEADAAGCCQVGIESTVAKIVPEERKLIVFRRGGVSDQALRRVLTENKELLGGQYEVVTIQKEAKMQTKEAQQAPGQMITHYAPDVDTYLFQADAKETMDASSKQDVSRWVVIDFHGKLASLKDRARAYMDLSPNGDVAEASQRIFDSLRWSENVQGVERVVITGVASEPHEQAAALHDRMYRAASGKQRALQL</sequence>
<dbReference type="InterPro" id="IPR005145">
    <property type="entry name" value="Sua5_C"/>
</dbReference>
<evidence type="ECO:0000256" key="9">
    <source>
        <dbReference type="ARBA" id="ARBA00022741"/>
    </source>
</evidence>
<feature type="domain" description="YrdC-like" evidence="15">
    <location>
        <begin position="73"/>
        <end position="268"/>
    </location>
</feature>
<feature type="binding site" evidence="14">
    <location>
        <position position="248"/>
    </location>
    <ligand>
        <name>L-threonine</name>
        <dbReference type="ChEBI" id="CHEBI:57926"/>
    </ligand>
</feature>